<organism evidence="2 3">
    <name type="scientific">Chionoecetes opilio</name>
    <name type="common">Atlantic snow crab</name>
    <name type="synonym">Cancer opilio</name>
    <dbReference type="NCBI Taxonomy" id="41210"/>
    <lineage>
        <taxon>Eukaryota</taxon>
        <taxon>Metazoa</taxon>
        <taxon>Ecdysozoa</taxon>
        <taxon>Arthropoda</taxon>
        <taxon>Crustacea</taxon>
        <taxon>Multicrustacea</taxon>
        <taxon>Malacostraca</taxon>
        <taxon>Eumalacostraca</taxon>
        <taxon>Eucarida</taxon>
        <taxon>Decapoda</taxon>
        <taxon>Pleocyemata</taxon>
        <taxon>Brachyura</taxon>
        <taxon>Eubrachyura</taxon>
        <taxon>Majoidea</taxon>
        <taxon>Majidae</taxon>
        <taxon>Chionoecetes</taxon>
    </lineage>
</organism>
<gene>
    <name evidence="2" type="ORF">GWK47_001739</name>
</gene>
<accession>A0A8J4XSN7</accession>
<evidence type="ECO:0000313" key="3">
    <source>
        <dbReference type="Proteomes" id="UP000770661"/>
    </source>
</evidence>
<proteinExistence type="predicted"/>
<feature type="compositionally biased region" description="Basic and acidic residues" evidence="1">
    <location>
        <begin position="17"/>
        <end position="36"/>
    </location>
</feature>
<dbReference type="AlphaFoldDB" id="A0A8J4XSN7"/>
<keyword evidence="3" id="KW-1185">Reference proteome</keyword>
<name>A0A8J4XSN7_CHIOP</name>
<comment type="caution">
    <text evidence="2">The sequence shown here is derived from an EMBL/GenBank/DDBJ whole genome shotgun (WGS) entry which is preliminary data.</text>
</comment>
<evidence type="ECO:0000256" key="1">
    <source>
        <dbReference type="SAM" id="MobiDB-lite"/>
    </source>
</evidence>
<evidence type="ECO:0000313" key="2">
    <source>
        <dbReference type="EMBL" id="KAG0713932.1"/>
    </source>
</evidence>
<dbReference type="EMBL" id="JACEEZ010020949">
    <property type="protein sequence ID" value="KAG0713932.1"/>
    <property type="molecule type" value="Genomic_DNA"/>
</dbReference>
<sequence length="156" mass="17220">MVSGPPKSGHRKLRRGGGGDDRGLGKRGEEHRVGRDGWRAGLAARRASQKPTLHTQRCFYCQSLWSPGSNQGRPGSSSSSMSSCLNLRWSMALVKALACCFHGLLQRRDLPSAGPHFLPSLLLKALHLFRSLNAAQVCLDWYLLHSLCIQWTLAKD</sequence>
<reference evidence="2" key="1">
    <citation type="submission" date="2020-07" db="EMBL/GenBank/DDBJ databases">
        <title>The High-quality genome of the commercially important snow crab, Chionoecetes opilio.</title>
        <authorList>
            <person name="Jeong J.-H."/>
            <person name="Ryu S."/>
        </authorList>
    </citation>
    <scope>NUCLEOTIDE SEQUENCE</scope>
    <source>
        <strain evidence="2">MADBK_172401_WGS</strain>
        <tissue evidence="2">Digestive gland</tissue>
    </source>
</reference>
<protein>
    <submittedName>
        <fullName evidence="2">Uncharacterized protein</fullName>
    </submittedName>
</protein>
<feature type="region of interest" description="Disordered" evidence="1">
    <location>
        <begin position="1"/>
        <end position="36"/>
    </location>
</feature>
<dbReference type="Proteomes" id="UP000770661">
    <property type="component" value="Unassembled WGS sequence"/>
</dbReference>